<organism evidence="1 2">
    <name type="scientific">Ditylenchus dipsaci</name>
    <dbReference type="NCBI Taxonomy" id="166011"/>
    <lineage>
        <taxon>Eukaryota</taxon>
        <taxon>Metazoa</taxon>
        <taxon>Ecdysozoa</taxon>
        <taxon>Nematoda</taxon>
        <taxon>Chromadorea</taxon>
        <taxon>Rhabditida</taxon>
        <taxon>Tylenchina</taxon>
        <taxon>Tylenchomorpha</taxon>
        <taxon>Sphaerularioidea</taxon>
        <taxon>Anguinidae</taxon>
        <taxon>Anguininae</taxon>
        <taxon>Ditylenchus</taxon>
    </lineage>
</organism>
<evidence type="ECO:0000313" key="2">
    <source>
        <dbReference type="WBParaSite" id="jg8530"/>
    </source>
</evidence>
<keyword evidence="1" id="KW-1185">Reference proteome</keyword>
<sequence length="213" mass="25183">MWRWKAVLEKVVRFNIEQQGPPEVVFDCSSNSKDHIASYFCEQLRKFHKSLSGKQNTVEKSFQFDNLDSFTIAEKIFDHYLIAIAHEVNKLLSKNKFEPESNLNSSKKFNEHITSLSEKFPECSTISINQGICLEVNWLLQEFIELKKKQRVLIALANVLDQANEAYWYNRQEKLRGNDVNSQKTWIYWSKIRESENKTCVHASYFWWMENDG</sequence>
<dbReference type="AlphaFoldDB" id="A0A915EMY5"/>
<dbReference type="WBParaSite" id="jg8530">
    <property type="protein sequence ID" value="jg8530"/>
    <property type="gene ID" value="jg8530"/>
</dbReference>
<accession>A0A915EMY5</accession>
<name>A0A915EMY5_9BILA</name>
<reference evidence="2" key="1">
    <citation type="submission" date="2022-11" db="UniProtKB">
        <authorList>
            <consortium name="WormBaseParasite"/>
        </authorList>
    </citation>
    <scope>IDENTIFICATION</scope>
</reference>
<proteinExistence type="predicted"/>
<protein>
    <submittedName>
        <fullName evidence="2">Uncharacterized protein</fullName>
    </submittedName>
</protein>
<evidence type="ECO:0000313" key="1">
    <source>
        <dbReference type="Proteomes" id="UP000887574"/>
    </source>
</evidence>
<dbReference type="Proteomes" id="UP000887574">
    <property type="component" value="Unplaced"/>
</dbReference>